<evidence type="ECO:0000256" key="1">
    <source>
        <dbReference type="SAM" id="MobiDB-lite"/>
    </source>
</evidence>
<protein>
    <recommendedName>
        <fullName evidence="4">Carbohydrate-binding module family 50 protein</fullName>
    </recommendedName>
</protein>
<reference evidence="2 3" key="1">
    <citation type="journal article" date="2015" name="Fungal Genet. Biol.">
        <title>Evolution of novel wood decay mechanisms in Agaricales revealed by the genome sequences of Fistulina hepatica and Cylindrobasidium torrendii.</title>
        <authorList>
            <person name="Floudas D."/>
            <person name="Held B.W."/>
            <person name="Riley R."/>
            <person name="Nagy L.G."/>
            <person name="Koehler G."/>
            <person name="Ransdell A.S."/>
            <person name="Younus H."/>
            <person name="Chow J."/>
            <person name="Chiniquy J."/>
            <person name="Lipzen A."/>
            <person name="Tritt A."/>
            <person name="Sun H."/>
            <person name="Haridas S."/>
            <person name="LaButti K."/>
            <person name="Ohm R.A."/>
            <person name="Kues U."/>
            <person name="Blanchette R.A."/>
            <person name="Grigoriev I.V."/>
            <person name="Minto R.E."/>
            <person name="Hibbett D.S."/>
        </authorList>
    </citation>
    <scope>NUCLEOTIDE SEQUENCE [LARGE SCALE GENOMIC DNA]</scope>
    <source>
        <strain evidence="2 3">FP15055 ss-10</strain>
    </source>
</reference>
<accession>A0A0D7BMF6</accession>
<feature type="compositionally biased region" description="Basic and acidic residues" evidence="1">
    <location>
        <begin position="165"/>
        <end position="181"/>
    </location>
</feature>
<evidence type="ECO:0000313" key="2">
    <source>
        <dbReference type="EMBL" id="KIY71334.1"/>
    </source>
</evidence>
<organism evidence="2 3">
    <name type="scientific">Cylindrobasidium torrendii FP15055 ss-10</name>
    <dbReference type="NCBI Taxonomy" id="1314674"/>
    <lineage>
        <taxon>Eukaryota</taxon>
        <taxon>Fungi</taxon>
        <taxon>Dikarya</taxon>
        <taxon>Basidiomycota</taxon>
        <taxon>Agaricomycotina</taxon>
        <taxon>Agaricomycetes</taxon>
        <taxon>Agaricomycetidae</taxon>
        <taxon>Agaricales</taxon>
        <taxon>Marasmiineae</taxon>
        <taxon>Physalacriaceae</taxon>
        <taxon>Cylindrobasidium</taxon>
    </lineage>
</organism>
<dbReference type="STRING" id="1314674.A0A0D7BMF6"/>
<evidence type="ECO:0000313" key="3">
    <source>
        <dbReference type="Proteomes" id="UP000054007"/>
    </source>
</evidence>
<dbReference type="EMBL" id="KN880455">
    <property type="protein sequence ID" value="KIY71334.1"/>
    <property type="molecule type" value="Genomic_DNA"/>
</dbReference>
<name>A0A0D7BMF6_9AGAR</name>
<sequence length="242" mass="26709">MGRWTQFDDDHYRLGGLKRTAYDADTRTYTYTDPKTNQKFVGVPGTDYDIAGPLRKEPIFDRPGGYADDSVTPRSRTVPAKEPSMFREFVSNGRITAAAPPPPEGHQPAFSRFTEAARRTALPKVLDVVEGLKRSATSARASYDQHNEKRALLRNGSNASSYYTNEKDPGYGRSKSRDGVARQRQYASDDTSAHLRSRSEGASTFSRNSKHSSREASSRGLSSTSGNSRLANARSSPSLFKS</sequence>
<feature type="compositionally biased region" description="Low complexity" evidence="1">
    <location>
        <begin position="218"/>
        <end position="229"/>
    </location>
</feature>
<evidence type="ECO:0008006" key="4">
    <source>
        <dbReference type="Google" id="ProtNLM"/>
    </source>
</evidence>
<proteinExistence type="predicted"/>
<feature type="region of interest" description="Disordered" evidence="1">
    <location>
        <begin position="59"/>
        <end position="82"/>
    </location>
</feature>
<keyword evidence="3" id="KW-1185">Reference proteome</keyword>
<feature type="region of interest" description="Disordered" evidence="1">
    <location>
        <begin position="135"/>
        <end position="242"/>
    </location>
</feature>
<gene>
    <name evidence="2" type="ORF">CYLTODRAFT_450828</name>
</gene>
<dbReference type="OrthoDB" id="2107166at2759"/>
<feature type="compositionally biased region" description="Polar residues" evidence="1">
    <location>
        <begin position="233"/>
        <end position="242"/>
    </location>
</feature>
<dbReference type="Proteomes" id="UP000054007">
    <property type="component" value="Unassembled WGS sequence"/>
</dbReference>
<dbReference type="AlphaFoldDB" id="A0A0D7BMF6"/>
<feature type="compositionally biased region" description="Polar residues" evidence="1">
    <location>
        <begin position="155"/>
        <end position="164"/>
    </location>
</feature>